<dbReference type="CDD" id="cd07377">
    <property type="entry name" value="WHTH_GntR"/>
    <property type="match status" value="1"/>
</dbReference>
<dbReference type="SUPFAM" id="SSF48008">
    <property type="entry name" value="GntR ligand-binding domain-like"/>
    <property type="match status" value="1"/>
</dbReference>
<dbReference type="PRINTS" id="PR00035">
    <property type="entry name" value="HTHGNTR"/>
</dbReference>
<keyword evidence="6" id="KW-1185">Reference proteome</keyword>
<protein>
    <submittedName>
        <fullName evidence="5">DNA-binding transcriptional regulator, GntR family</fullName>
    </submittedName>
</protein>
<dbReference type="InterPro" id="IPR036390">
    <property type="entry name" value="WH_DNA-bd_sf"/>
</dbReference>
<evidence type="ECO:0000256" key="3">
    <source>
        <dbReference type="ARBA" id="ARBA00023163"/>
    </source>
</evidence>
<dbReference type="Gene3D" id="1.20.120.530">
    <property type="entry name" value="GntR ligand-binding domain-like"/>
    <property type="match status" value="1"/>
</dbReference>
<dbReference type="SUPFAM" id="SSF46785">
    <property type="entry name" value="Winged helix' DNA-binding domain"/>
    <property type="match status" value="1"/>
</dbReference>
<dbReference type="InterPro" id="IPR008920">
    <property type="entry name" value="TF_FadR/GntR_C"/>
</dbReference>
<dbReference type="SMART" id="SM00345">
    <property type="entry name" value="HTH_GNTR"/>
    <property type="match status" value="1"/>
</dbReference>
<name>A0A1H7EFG8_9BURK</name>
<dbReference type="GO" id="GO:0003700">
    <property type="term" value="F:DNA-binding transcription factor activity"/>
    <property type="evidence" value="ECO:0007669"/>
    <property type="project" value="InterPro"/>
</dbReference>
<proteinExistence type="predicted"/>
<sequence length="234" mass="27157">MARVVKLKGQALRPTSKAPAVRGQTPDIYRTLRDRICSLHYPPGTLLGETVLAEEFEVSRTPIRQVLQRLEYEGLVETKNGVGTIVSGVDFREYRDTYNFRLRLSEMLGDFCSPTDAPQALERIERLVPRAAALSNTSRNFDEFWAILHELHFAINELIRNRELRQTHDRCYFQASRVWYNFVSDLWEEEVEYLNHELEECCRALRAADMRALGLVQRNYISFGLARIARFITG</sequence>
<gene>
    <name evidence="5" type="ORF">SAMN05192539_105918</name>
</gene>
<dbReference type="Gene3D" id="1.10.10.10">
    <property type="entry name" value="Winged helix-like DNA-binding domain superfamily/Winged helix DNA-binding domain"/>
    <property type="match status" value="1"/>
</dbReference>
<dbReference type="Proteomes" id="UP000198866">
    <property type="component" value="Unassembled WGS sequence"/>
</dbReference>
<dbReference type="STRING" id="667676.SAMN05192539_105918"/>
<keyword evidence="1" id="KW-0805">Transcription regulation</keyword>
<dbReference type="PANTHER" id="PTHR43537:SF5">
    <property type="entry name" value="UXU OPERON TRANSCRIPTIONAL REGULATOR"/>
    <property type="match status" value="1"/>
</dbReference>
<dbReference type="GO" id="GO:0003677">
    <property type="term" value="F:DNA binding"/>
    <property type="evidence" value="ECO:0007669"/>
    <property type="project" value="UniProtKB-KW"/>
</dbReference>
<accession>A0A1H7EFG8</accession>
<dbReference type="OrthoDB" id="8851860at2"/>
<dbReference type="EMBL" id="FNYE01000059">
    <property type="protein sequence ID" value="SEK12608.1"/>
    <property type="molecule type" value="Genomic_DNA"/>
</dbReference>
<evidence type="ECO:0000256" key="1">
    <source>
        <dbReference type="ARBA" id="ARBA00023015"/>
    </source>
</evidence>
<feature type="domain" description="HTH gntR-type" evidence="4">
    <location>
        <begin position="22"/>
        <end position="89"/>
    </location>
</feature>
<dbReference type="InterPro" id="IPR000524">
    <property type="entry name" value="Tscrpt_reg_HTH_GntR"/>
</dbReference>
<dbReference type="InterPro" id="IPR036388">
    <property type="entry name" value="WH-like_DNA-bd_sf"/>
</dbReference>
<dbReference type="PANTHER" id="PTHR43537">
    <property type="entry name" value="TRANSCRIPTIONAL REGULATOR, GNTR FAMILY"/>
    <property type="match status" value="1"/>
</dbReference>
<dbReference type="Pfam" id="PF00392">
    <property type="entry name" value="GntR"/>
    <property type="match status" value="1"/>
</dbReference>
<evidence type="ECO:0000259" key="4">
    <source>
        <dbReference type="PROSITE" id="PS50949"/>
    </source>
</evidence>
<evidence type="ECO:0000313" key="6">
    <source>
        <dbReference type="Proteomes" id="UP000198866"/>
    </source>
</evidence>
<reference evidence="6" key="1">
    <citation type="submission" date="2016-10" db="EMBL/GenBank/DDBJ databases">
        <authorList>
            <person name="Varghese N."/>
            <person name="Submissions S."/>
        </authorList>
    </citation>
    <scope>NUCLEOTIDE SEQUENCE [LARGE SCALE GENOMIC DNA]</scope>
    <source>
        <strain evidence="6">LMG 26031</strain>
    </source>
</reference>
<dbReference type="RefSeq" id="WP_015004797.1">
    <property type="nucleotide sequence ID" value="NZ_FNYE01000059.1"/>
</dbReference>
<dbReference type="GeneID" id="27801893"/>
<evidence type="ECO:0000313" key="5">
    <source>
        <dbReference type="EMBL" id="SEK12608.1"/>
    </source>
</evidence>
<dbReference type="AlphaFoldDB" id="A0A1H7EFG8"/>
<evidence type="ECO:0000256" key="2">
    <source>
        <dbReference type="ARBA" id="ARBA00023125"/>
    </source>
</evidence>
<keyword evidence="2 5" id="KW-0238">DNA-binding</keyword>
<keyword evidence="3" id="KW-0804">Transcription</keyword>
<organism evidence="5 6">
    <name type="scientific">Paraburkholderia diazotrophica</name>
    <dbReference type="NCBI Taxonomy" id="667676"/>
    <lineage>
        <taxon>Bacteria</taxon>
        <taxon>Pseudomonadati</taxon>
        <taxon>Pseudomonadota</taxon>
        <taxon>Betaproteobacteria</taxon>
        <taxon>Burkholderiales</taxon>
        <taxon>Burkholderiaceae</taxon>
        <taxon>Paraburkholderia</taxon>
    </lineage>
</organism>
<dbReference type="PROSITE" id="PS50949">
    <property type="entry name" value="HTH_GNTR"/>
    <property type="match status" value="1"/>
</dbReference>